<feature type="region of interest" description="Disordered" evidence="12">
    <location>
        <begin position="1"/>
        <end position="102"/>
    </location>
</feature>
<comment type="catalytic activity">
    <reaction evidence="8">
        <text>L-seryl-[protein] + ATP = O-phospho-L-seryl-[protein] + ADP + H(+)</text>
        <dbReference type="Rhea" id="RHEA:17989"/>
        <dbReference type="Rhea" id="RHEA-COMP:9863"/>
        <dbReference type="Rhea" id="RHEA-COMP:11604"/>
        <dbReference type="ChEBI" id="CHEBI:15378"/>
        <dbReference type="ChEBI" id="CHEBI:29999"/>
        <dbReference type="ChEBI" id="CHEBI:30616"/>
        <dbReference type="ChEBI" id="CHEBI:83421"/>
        <dbReference type="ChEBI" id="CHEBI:456216"/>
        <dbReference type="EC" id="2.7.12.1"/>
    </reaction>
</comment>
<dbReference type="EC" id="2.7.12.1" evidence="2"/>
<comment type="catalytic activity">
    <reaction evidence="9">
        <text>L-threonyl-[protein] + ATP = O-phospho-L-threonyl-[protein] + ADP + H(+)</text>
        <dbReference type="Rhea" id="RHEA:46608"/>
        <dbReference type="Rhea" id="RHEA-COMP:11060"/>
        <dbReference type="Rhea" id="RHEA-COMP:11605"/>
        <dbReference type="ChEBI" id="CHEBI:15378"/>
        <dbReference type="ChEBI" id="CHEBI:30013"/>
        <dbReference type="ChEBI" id="CHEBI:30616"/>
        <dbReference type="ChEBI" id="CHEBI:61977"/>
        <dbReference type="ChEBI" id="CHEBI:456216"/>
        <dbReference type="EC" id="2.7.12.1"/>
    </reaction>
</comment>
<evidence type="ECO:0000256" key="10">
    <source>
        <dbReference type="ARBA" id="ARBA00051680"/>
    </source>
</evidence>
<feature type="compositionally biased region" description="Polar residues" evidence="12">
    <location>
        <begin position="257"/>
        <end position="267"/>
    </location>
</feature>
<feature type="compositionally biased region" description="Polar residues" evidence="12">
    <location>
        <begin position="444"/>
        <end position="457"/>
    </location>
</feature>
<gene>
    <name evidence="14" type="ORF">D6C94_03716</name>
</gene>
<feature type="compositionally biased region" description="Polar residues" evidence="12">
    <location>
        <begin position="32"/>
        <end position="43"/>
    </location>
</feature>
<name>A0AB38M4F0_AURPU</name>
<evidence type="ECO:0000313" key="14">
    <source>
        <dbReference type="EMBL" id="THY75886.1"/>
    </source>
</evidence>
<feature type="region of interest" description="Disordered" evidence="12">
    <location>
        <begin position="1346"/>
        <end position="1476"/>
    </location>
</feature>
<feature type="compositionally biased region" description="Polar residues" evidence="12">
    <location>
        <begin position="133"/>
        <end position="144"/>
    </location>
</feature>
<protein>
    <recommendedName>
        <fullName evidence="2">dual-specificity kinase</fullName>
        <ecNumber evidence="2">2.7.12.1</ecNumber>
    </recommendedName>
</protein>
<dbReference type="InterPro" id="IPR000719">
    <property type="entry name" value="Prot_kinase_dom"/>
</dbReference>
<comment type="catalytic activity">
    <reaction evidence="10">
        <text>L-tyrosyl-[protein] + ATP = O-phospho-L-tyrosyl-[protein] + ADP + H(+)</text>
        <dbReference type="Rhea" id="RHEA:10596"/>
        <dbReference type="Rhea" id="RHEA-COMP:10136"/>
        <dbReference type="Rhea" id="RHEA-COMP:20101"/>
        <dbReference type="ChEBI" id="CHEBI:15378"/>
        <dbReference type="ChEBI" id="CHEBI:30616"/>
        <dbReference type="ChEBI" id="CHEBI:46858"/>
        <dbReference type="ChEBI" id="CHEBI:61978"/>
        <dbReference type="ChEBI" id="CHEBI:456216"/>
        <dbReference type="EC" id="2.7.12.1"/>
    </reaction>
</comment>
<dbReference type="PROSITE" id="PS00107">
    <property type="entry name" value="PROTEIN_KINASE_ATP"/>
    <property type="match status" value="1"/>
</dbReference>
<evidence type="ECO:0000256" key="7">
    <source>
        <dbReference type="ARBA" id="ARBA00022840"/>
    </source>
</evidence>
<feature type="compositionally biased region" description="Polar residues" evidence="12">
    <location>
        <begin position="755"/>
        <end position="771"/>
    </location>
</feature>
<dbReference type="GO" id="GO:0004674">
    <property type="term" value="F:protein serine/threonine kinase activity"/>
    <property type="evidence" value="ECO:0007669"/>
    <property type="project" value="UniProtKB-KW"/>
</dbReference>
<dbReference type="PROSITE" id="PS50011">
    <property type="entry name" value="PROTEIN_KINASE_DOM"/>
    <property type="match status" value="1"/>
</dbReference>
<evidence type="ECO:0000256" key="11">
    <source>
        <dbReference type="PROSITE-ProRule" id="PRU10141"/>
    </source>
</evidence>
<dbReference type="FunFam" id="1.10.510.10:FF:000624">
    <property type="entry name" value="Mitogen-activated protein kinase"/>
    <property type="match status" value="1"/>
</dbReference>
<feature type="compositionally biased region" description="Basic and acidic residues" evidence="12">
    <location>
        <begin position="382"/>
        <end position="391"/>
    </location>
</feature>
<comment type="similarity">
    <text evidence="1">Belongs to the protein kinase superfamily. CMGC Ser/Thr protein kinase family. MNB/DYRK subfamily.</text>
</comment>
<feature type="compositionally biased region" description="Polar residues" evidence="12">
    <location>
        <begin position="1411"/>
        <end position="1431"/>
    </location>
</feature>
<feature type="compositionally biased region" description="Polar residues" evidence="12">
    <location>
        <begin position="197"/>
        <end position="207"/>
    </location>
</feature>
<evidence type="ECO:0000256" key="12">
    <source>
        <dbReference type="SAM" id="MobiDB-lite"/>
    </source>
</evidence>
<dbReference type="Gene3D" id="1.10.510.10">
    <property type="entry name" value="Transferase(Phosphotransferase) domain 1"/>
    <property type="match status" value="1"/>
</dbReference>
<evidence type="ECO:0000256" key="1">
    <source>
        <dbReference type="ARBA" id="ARBA00008867"/>
    </source>
</evidence>
<feature type="compositionally biased region" description="Low complexity" evidence="12">
    <location>
        <begin position="713"/>
        <end position="726"/>
    </location>
</feature>
<evidence type="ECO:0000256" key="6">
    <source>
        <dbReference type="ARBA" id="ARBA00022777"/>
    </source>
</evidence>
<proteinExistence type="inferred from homology"/>
<feature type="binding site" evidence="11">
    <location>
        <position position="1080"/>
    </location>
    <ligand>
        <name>ATP</name>
        <dbReference type="ChEBI" id="CHEBI:30616"/>
    </ligand>
</feature>
<evidence type="ECO:0000313" key="15">
    <source>
        <dbReference type="Proteomes" id="UP000305064"/>
    </source>
</evidence>
<dbReference type="PROSITE" id="PS00108">
    <property type="entry name" value="PROTEIN_KINASE_ST"/>
    <property type="match status" value="1"/>
</dbReference>
<dbReference type="EMBL" id="QZBJ01000019">
    <property type="protein sequence ID" value="THY75886.1"/>
    <property type="molecule type" value="Genomic_DNA"/>
</dbReference>
<dbReference type="InterPro" id="IPR017441">
    <property type="entry name" value="Protein_kinase_ATP_BS"/>
</dbReference>
<dbReference type="Proteomes" id="UP000305064">
    <property type="component" value="Unassembled WGS sequence"/>
</dbReference>
<dbReference type="SMART" id="SM00220">
    <property type="entry name" value="S_TKc"/>
    <property type="match status" value="1"/>
</dbReference>
<dbReference type="GO" id="GO:0005524">
    <property type="term" value="F:ATP binding"/>
    <property type="evidence" value="ECO:0007669"/>
    <property type="project" value="UniProtKB-UniRule"/>
</dbReference>
<dbReference type="PANTHER" id="PTHR24058:SF22">
    <property type="entry name" value="DUAL SPECIFICITY TYROSINE-PHOSPHORYLATION-REGULATED KINASE 4"/>
    <property type="match status" value="1"/>
</dbReference>
<dbReference type="InterPro" id="IPR008271">
    <property type="entry name" value="Ser/Thr_kinase_AS"/>
</dbReference>
<dbReference type="GO" id="GO:0004712">
    <property type="term" value="F:protein serine/threonine/tyrosine kinase activity"/>
    <property type="evidence" value="ECO:0007669"/>
    <property type="project" value="UniProtKB-EC"/>
</dbReference>
<feature type="compositionally biased region" description="Polar residues" evidence="12">
    <location>
        <begin position="647"/>
        <end position="657"/>
    </location>
</feature>
<evidence type="ECO:0000256" key="9">
    <source>
        <dbReference type="ARBA" id="ARBA00049308"/>
    </source>
</evidence>
<feature type="compositionally biased region" description="Polar residues" evidence="12">
    <location>
        <begin position="485"/>
        <end position="500"/>
    </location>
</feature>
<dbReference type="Pfam" id="PF00069">
    <property type="entry name" value="Pkinase"/>
    <property type="match status" value="1"/>
</dbReference>
<keyword evidence="3" id="KW-0723">Serine/threonine-protein kinase</keyword>
<dbReference type="GO" id="GO:0005737">
    <property type="term" value="C:cytoplasm"/>
    <property type="evidence" value="ECO:0007669"/>
    <property type="project" value="TreeGrafter"/>
</dbReference>
<keyword evidence="4" id="KW-0808">Transferase</keyword>
<feature type="compositionally biased region" description="Low complexity" evidence="12">
    <location>
        <begin position="145"/>
        <end position="157"/>
    </location>
</feature>
<feature type="compositionally biased region" description="Polar residues" evidence="12">
    <location>
        <begin position="55"/>
        <end position="69"/>
    </location>
</feature>
<dbReference type="Gene3D" id="3.30.10.30">
    <property type="entry name" value="DYRK"/>
    <property type="match status" value="1"/>
</dbReference>
<organism evidence="14 15">
    <name type="scientific">Aureobasidium pullulans</name>
    <name type="common">Black yeast</name>
    <name type="synonym">Pullularia pullulans</name>
    <dbReference type="NCBI Taxonomy" id="5580"/>
    <lineage>
        <taxon>Eukaryota</taxon>
        <taxon>Fungi</taxon>
        <taxon>Dikarya</taxon>
        <taxon>Ascomycota</taxon>
        <taxon>Pezizomycotina</taxon>
        <taxon>Dothideomycetes</taxon>
        <taxon>Dothideomycetidae</taxon>
        <taxon>Dothideales</taxon>
        <taxon>Saccotheciaceae</taxon>
        <taxon>Aureobasidium</taxon>
    </lineage>
</organism>
<dbReference type="SUPFAM" id="SSF56112">
    <property type="entry name" value="Protein kinase-like (PK-like)"/>
    <property type="match status" value="1"/>
</dbReference>
<evidence type="ECO:0000259" key="13">
    <source>
        <dbReference type="PROSITE" id="PS50011"/>
    </source>
</evidence>
<dbReference type="InterPro" id="IPR011009">
    <property type="entry name" value="Kinase-like_dom_sf"/>
</dbReference>
<evidence type="ECO:0000256" key="2">
    <source>
        <dbReference type="ARBA" id="ARBA00013203"/>
    </source>
</evidence>
<feature type="region of interest" description="Disordered" evidence="12">
    <location>
        <begin position="545"/>
        <end position="908"/>
    </location>
</feature>
<feature type="compositionally biased region" description="Polar residues" evidence="12">
    <location>
        <begin position="887"/>
        <end position="908"/>
    </location>
</feature>
<feature type="compositionally biased region" description="Basic and acidic residues" evidence="12">
    <location>
        <begin position="10"/>
        <end position="27"/>
    </location>
</feature>
<dbReference type="GO" id="GO:0005856">
    <property type="term" value="C:cytoskeleton"/>
    <property type="evidence" value="ECO:0007669"/>
    <property type="project" value="TreeGrafter"/>
</dbReference>
<evidence type="ECO:0000256" key="3">
    <source>
        <dbReference type="ARBA" id="ARBA00022527"/>
    </source>
</evidence>
<reference evidence="14 15" key="1">
    <citation type="submission" date="2018-10" db="EMBL/GenBank/DDBJ databases">
        <title>Fifty Aureobasidium pullulans genomes reveal a recombining polyextremotolerant generalist.</title>
        <authorList>
            <person name="Gostincar C."/>
            <person name="Turk M."/>
            <person name="Zajc J."/>
            <person name="Gunde-Cimerman N."/>
        </authorList>
    </citation>
    <scope>NUCLEOTIDE SEQUENCE [LARGE SCALE GENOMIC DNA]</scope>
    <source>
        <strain evidence="14 15">EXF-4256</strain>
    </source>
</reference>
<evidence type="ECO:0000256" key="8">
    <source>
        <dbReference type="ARBA" id="ARBA00049003"/>
    </source>
</evidence>
<keyword evidence="5 11" id="KW-0547">Nucleotide-binding</keyword>
<dbReference type="CDD" id="cd14210">
    <property type="entry name" value="PKc_DYRK"/>
    <property type="match status" value="1"/>
</dbReference>
<dbReference type="InterPro" id="IPR050494">
    <property type="entry name" value="Ser_Thr_dual-spec_kinase"/>
</dbReference>
<feature type="compositionally biased region" description="Low complexity" evidence="12">
    <location>
        <begin position="1359"/>
        <end position="1377"/>
    </location>
</feature>
<keyword evidence="7 11" id="KW-0067">ATP-binding</keyword>
<sequence>MQTREGYGMESRHKDSEESGAETESRARTKYQRTSLAADNDSLSFRKPTAPASASRPQQQHAQPESKQGSLAHRRKSTLKENRAPLLGPRPFESPNKSKRFDVWPMMKGLALKQNRIASDSNAAKEAARRTFLPNSSSEPNFDKQSQSSAQAQLQSSVRQAPQLRSKDSRFSFGEPENANSPTPPSFDFLPPINFDDFQTTISTYDSPKSKHQQPRSQLNPPPSIKASINSKPQPMTITQRESSVPNLSHLSPAPPNQLQTSASTSVLPVRARRGSQTGPGAPAITASGITARVTRKPMAPQPDKKQQSNLSRTPSLNANARKTQGSTPQPPNPDTSFAAPTRSSKAKSLQPLPRSATLTDLPQPEQRRSVNVKVTTRSKTPRTDTPSDKRKSGRMSGLGARTISPTDARRLRRMSTKQGLPSPSKELTHPRSPSATPRRPAMTPSSNRATPETSNRMAPPPNLNLSRTSSYQSLRAPSAGQGKIGQSASTSKLPTPKSRNLYSAAERRDDEEMVPPVPAIPKAYESPKDLVDIPFFSGLKTPLAGGMDNEGSALPIPTRRGESSTTPDSRQHQHRRGLTVGNGANSETPPAMPAVNKKTSQPLRLPPLNLLPLSTPTAARINSYPAPSQEVDARGTTPPFKRNAAKTPSTPMTASKATFYRRHDDEPSVPFNARSNSTQPGARVPRYEEPNNGVLLPPSSPGKRQAITPFTSGSLPKPSSKYSKPPRLPDEFTLGNHVVEPHASKPMGPRPRTVSKSVKETASINTVSSTEDQEQPPPSAATGLRRKLSLGWRKTPPKATTTSNAEPLKLQTKYDDMPPPKIPASATWSTDSPISGSSSGRPSFESTKLESHRSKPSVSSNNKMPHLESAPAAKPPMPSNIAVRQPQVSTSSVPQASAPPQGQRSTSWSILGSMNRTLGSKNTPTQPKPRTINALHLDKDDVAANDEMRRLSTKRRDIDVAARETEELRKRATQKERMTPAQAIQSSAGVLNIYEKGEIIDYKDGVWFCGSKQAKKHVGDISAAGTTNFGYDDERGDYNIVMGDHLGYRYEVIDVLGKGSFGQVVRCIDHKLGTLCAVKIIRNKKRFHQQALVEVNILQKLKEWDPDEANATLTITSSFYFRNHLCITSPSLSINLYEFIRTHNFSGFSIQLIRRFARQILACLCLLQSKRIIHCDLKPENILLCDPRRADVRVIDFGSSCKADEKVYTYIQSRFYRSPEVILGSDYGLGIDMWSFGCILAELFTGYPIFPGENEQEQLACIMEIFGPPARDIIEKASRRKLFFDSSLKPRVTVSSKGRRRRPSSKTLSGAIKCDDEAFLDFLSQCLRWDPEKRLRPDQAVSHPFITNEPLRRTGPVSSRTRNATSAASSTTTTASQSPVKRVHPTNPSLAAMPPQATASTPRARPLPDTPTTAARNGIATASNANNTMKPPSAMPQSAGRRQSLAPSLQQQQQPASAPPPQMPLNQAMAGSKRASNGALLAQHYQQQMASYGSLGVGGPSTTSSGLPRSVSGKLDLAGAAARESMGATARWR</sequence>
<dbReference type="Gene3D" id="3.30.200.20">
    <property type="entry name" value="Phosphorylase Kinase, domain 1"/>
    <property type="match status" value="1"/>
</dbReference>
<feature type="compositionally biased region" description="Low complexity" evidence="12">
    <location>
        <begin position="1444"/>
        <end position="1457"/>
    </location>
</feature>
<feature type="compositionally biased region" description="Polar residues" evidence="12">
    <location>
        <begin position="227"/>
        <end position="250"/>
    </location>
</feature>
<feature type="domain" description="Protein kinase" evidence="13">
    <location>
        <begin position="1051"/>
        <end position="1347"/>
    </location>
</feature>
<dbReference type="InterPro" id="IPR042521">
    <property type="entry name" value="DYRK"/>
</dbReference>
<comment type="caution">
    <text evidence="14">The sequence shown here is derived from an EMBL/GenBank/DDBJ whole genome shotgun (WGS) entry which is preliminary data.</text>
</comment>
<evidence type="ECO:0000256" key="5">
    <source>
        <dbReference type="ARBA" id="ARBA00022741"/>
    </source>
</evidence>
<keyword evidence="6 14" id="KW-0418">Kinase</keyword>
<feature type="compositionally biased region" description="Low complexity" evidence="12">
    <location>
        <begin position="431"/>
        <end position="442"/>
    </location>
</feature>
<feature type="compositionally biased region" description="Polar residues" evidence="12">
    <location>
        <begin position="464"/>
        <end position="476"/>
    </location>
</feature>
<feature type="compositionally biased region" description="Low complexity" evidence="12">
    <location>
        <begin position="603"/>
        <end position="614"/>
    </location>
</feature>
<dbReference type="PANTHER" id="PTHR24058">
    <property type="entry name" value="DUAL SPECIFICITY PROTEIN KINASE"/>
    <property type="match status" value="1"/>
</dbReference>
<feature type="compositionally biased region" description="Low complexity" evidence="12">
    <location>
        <begin position="830"/>
        <end position="847"/>
    </location>
</feature>
<accession>A0AB38M4F0</accession>
<feature type="region of interest" description="Disordered" evidence="12">
    <location>
        <begin position="116"/>
        <end position="500"/>
    </location>
</feature>
<evidence type="ECO:0000256" key="4">
    <source>
        <dbReference type="ARBA" id="ARBA00022679"/>
    </source>
</evidence>
<feature type="compositionally biased region" description="Polar residues" evidence="12">
    <location>
        <begin position="308"/>
        <end position="328"/>
    </location>
</feature>